<comment type="caution">
    <text evidence="1">The sequence shown here is derived from an EMBL/GenBank/DDBJ whole genome shotgun (WGS) entry which is preliminary data.</text>
</comment>
<dbReference type="Proteomes" id="UP000550707">
    <property type="component" value="Unassembled WGS sequence"/>
</dbReference>
<dbReference type="EMBL" id="JACASF010000020">
    <property type="protein sequence ID" value="KAF6413434.1"/>
    <property type="molecule type" value="Genomic_DNA"/>
</dbReference>
<protein>
    <submittedName>
        <fullName evidence="1">Kinesin associated protein 3</fullName>
    </submittedName>
</protein>
<evidence type="ECO:0000313" key="1">
    <source>
        <dbReference type="EMBL" id="KAF6413434.1"/>
    </source>
</evidence>
<name>A0A7J8CR97_MOLMO</name>
<keyword evidence="2" id="KW-1185">Reference proteome</keyword>
<evidence type="ECO:0000313" key="2">
    <source>
        <dbReference type="Proteomes" id="UP000550707"/>
    </source>
</evidence>
<gene>
    <name evidence="1" type="ORF">HJG59_007318</name>
</gene>
<accession>A0A7J8CR97</accession>
<reference evidence="1 2" key="1">
    <citation type="journal article" date="2020" name="Nature">
        <title>Six reference-quality genomes reveal evolution of bat adaptations.</title>
        <authorList>
            <person name="Jebb D."/>
            <person name="Huang Z."/>
            <person name="Pippel M."/>
            <person name="Hughes G.M."/>
            <person name="Lavrichenko K."/>
            <person name="Devanna P."/>
            <person name="Winkler S."/>
            <person name="Jermiin L.S."/>
            <person name="Skirmuntt E.C."/>
            <person name="Katzourakis A."/>
            <person name="Burkitt-Gray L."/>
            <person name="Ray D.A."/>
            <person name="Sullivan K.A.M."/>
            <person name="Roscito J.G."/>
            <person name="Kirilenko B.M."/>
            <person name="Davalos L.M."/>
            <person name="Corthals A.P."/>
            <person name="Power M.L."/>
            <person name="Jones G."/>
            <person name="Ransome R.D."/>
            <person name="Dechmann D.K.N."/>
            <person name="Locatelli A.G."/>
            <person name="Puechmaille S.J."/>
            <person name="Fedrigo O."/>
            <person name="Jarvis E.D."/>
            <person name="Hiller M."/>
            <person name="Vernes S.C."/>
            <person name="Myers E.W."/>
            <person name="Teeling E.C."/>
        </authorList>
    </citation>
    <scope>NUCLEOTIDE SEQUENCE [LARGE SCALE GENOMIC DNA]</scope>
    <source>
        <strain evidence="1">MMolMol1</strain>
        <tissue evidence="1">Muscle</tissue>
    </source>
</reference>
<sequence>MDSLDHSGHLMTSQRQSQGKLKEEILMYIHQKKHSLFNMKWKLPFLEKWGIPCWENEKNAKKSFV</sequence>
<dbReference type="AlphaFoldDB" id="A0A7J8CR97"/>
<organism evidence="1 2">
    <name type="scientific">Molossus molossus</name>
    <name type="common">Pallas' mastiff bat</name>
    <name type="synonym">Vespertilio molossus</name>
    <dbReference type="NCBI Taxonomy" id="27622"/>
    <lineage>
        <taxon>Eukaryota</taxon>
        <taxon>Metazoa</taxon>
        <taxon>Chordata</taxon>
        <taxon>Craniata</taxon>
        <taxon>Vertebrata</taxon>
        <taxon>Euteleostomi</taxon>
        <taxon>Mammalia</taxon>
        <taxon>Eutheria</taxon>
        <taxon>Laurasiatheria</taxon>
        <taxon>Chiroptera</taxon>
        <taxon>Yangochiroptera</taxon>
        <taxon>Molossidae</taxon>
        <taxon>Molossus</taxon>
    </lineage>
</organism>
<proteinExistence type="predicted"/>